<comment type="caution">
    <text evidence="2">The sequence shown here is derived from an EMBL/GenBank/DDBJ whole genome shotgun (WGS) entry which is preliminary data.</text>
</comment>
<reference evidence="2" key="1">
    <citation type="journal article" date="2014" name="Int. J. Syst. Evol. Microbiol.">
        <title>Complete genome sequence of Corynebacterium casei LMG S-19264T (=DSM 44701T), isolated from a smear-ripened cheese.</title>
        <authorList>
            <consortium name="US DOE Joint Genome Institute (JGI-PGF)"/>
            <person name="Walter F."/>
            <person name="Albersmeier A."/>
            <person name="Kalinowski J."/>
            <person name="Ruckert C."/>
        </authorList>
    </citation>
    <scope>NUCLEOTIDE SEQUENCE</scope>
    <source>
        <strain evidence="2">CGMCC 1.15367</strain>
    </source>
</reference>
<dbReference type="Proteomes" id="UP000644699">
    <property type="component" value="Unassembled WGS sequence"/>
</dbReference>
<evidence type="ECO:0000313" key="3">
    <source>
        <dbReference type="Proteomes" id="UP000644699"/>
    </source>
</evidence>
<evidence type="ECO:0000313" key="2">
    <source>
        <dbReference type="EMBL" id="GGE09428.1"/>
    </source>
</evidence>
<keyword evidence="3" id="KW-1185">Reference proteome</keyword>
<feature type="region of interest" description="Disordered" evidence="1">
    <location>
        <begin position="1"/>
        <end position="24"/>
    </location>
</feature>
<evidence type="ECO:0000256" key="1">
    <source>
        <dbReference type="SAM" id="MobiDB-lite"/>
    </source>
</evidence>
<accession>A0A917E8E8</accession>
<proteinExistence type="predicted"/>
<dbReference type="EMBL" id="BMIQ01000004">
    <property type="protein sequence ID" value="GGE09428.1"/>
    <property type="molecule type" value="Genomic_DNA"/>
</dbReference>
<protein>
    <submittedName>
        <fullName evidence="2">Uncharacterized protein</fullName>
    </submittedName>
</protein>
<feature type="compositionally biased region" description="Acidic residues" evidence="1">
    <location>
        <begin position="306"/>
        <end position="327"/>
    </location>
</feature>
<feature type="compositionally biased region" description="Basic and acidic residues" evidence="1">
    <location>
        <begin position="1"/>
        <end position="12"/>
    </location>
</feature>
<dbReference type="AlphaFoldDB" id="A0A917E8E8"/>
<reference evidence="2" key="2">
    <citation type="submission" date="2020-09" db="EMBL/GenBank/DDBJ databases">
        <authorList>
            <person name="Sun Q."/>
            <person name="Zhou Y."/>
        </authorList>
    </citation>
    <scope>NUCLEOTIDE SEQUENCE</scope>
    <source>
        <strain evidence="2">CGMCC 1.15367</strain>
    </source>
</reference>
<feature type="region of interest" description="Disordered" evidence="1">
    <location>
        <begin position="303"/>
        <end position="327"/>
    </location>
</feature>
<sequence>MKDNPFRNDSNRKARRSRPKPFDYGSVSLADRQALQGYAEQVRSIARKGVEEVFELGEAFADAKARLPKRYEEWFRKEVTGITTRTASNYIGVYERFNERREQIVALGLKPSSLYKLAAAPEPAIEEVLGRAEAGEKVLGADVTRIVRLHAEPADEVERVSPADRGGPKGFKALLAERLTHWQREWTERATELLDVLDDLVPPGASGFRGTKPDVDKAIGLRSLWLHVELARMTGASFANKADDRLGVPYMQGRDWPSEPWRLLHHSLGHVGAASSWSKGKLFEEVTGTLIPRLRWALGGASSPTEFDDVFPTPDEDGSEDSAEADE</sequence>
<organism evidence="2 3">
    <name type="scientific">Aureimonas endophytica</name>
    <dbReference type="NCBI Taxonomy" id="2027858"/>
    <lineage>
        <taxon>Bacteria</taxon>
        <taxon>Pseudomonadati</taxon>
        <taxon>Pseudomonadota</taxon>
        <taxon>Alphaproteobacteria</taxon>
        <taxon>Hyphomicrobiales</taxon>
        <taxon>Aurantimonadaceae</taxon>
        <taxon>Aureimonas</taxon>
    </lineage>
</organism>
<gene>
    <name evidence="2" type="ORF">GCM10011390_30640</name>
</gene>
<name>A0A917E8E8_9HYPH</name>